<feature type="transmembrane region" description="Helical" evidence="1">
    <location>
        <begin position="109"/>
        <end position="130"/>
    </location>
</feature>
<evidence type="ECO:0000313" key="3">
    <source>
        <dbReference type="Proteomes" id="UP000787156"/>
    </source>
</evidence>
<evidence type="ECO:0000313" key="2">
    <source>
        <dbReference type="EMBL" id="HJF28280.1"/>
    </source>
</evidence>
<proteinExistence type="predicted"/>
<dbReference type="AlphaFoldDB" id="A0A9D2ZZK6"/>
<reference evidence="2" key="2">
    <citation type="submission" date="2021-09" db="EMBL/GenBank/DDBJ databases">
        <authorList>
            <person name="Gilroy R."/>
        </authorList>
    </citation>
    <scope>NUCLEOTIDE SEQUENCE</scope>
    <source>
        <strain evidence="2">CHK135-1449</strain>
    </source>
</reference>
<accession>A0A9D2ZZK6</accession>
<feature type="transmembrane region" description="Helical" evidence="1">
    <location>
        <begin position="77"/>
        <end position="97"/>
    </location>
</feature>
<keyword evidence="1" id="KW-0812">Transmembrane</keyword>
<gene>
    <name evidence="2" type="ORF">K8V79_08575</name>
</gene>
<dbReference type="Proteomes" id="UP000787156">
    <property type="component" value="Unassembled WGS sequence"/>
</dbReference>
<keyword evidence="1" id="KW-0472">Membrane</keyword>
<evidence type="ECO:0000256" key="1">
    <source>
        <dbReference type="SAM" id="Phobius"/>
    </source>
</evidence>
<protein>
    <submittedName>
        <fullName evidence="2">Uncharacterized protein</fullName>
    </submittedName>
</protein>
<feature type="transmembrane region" description="Helical" evidence="1">
    <location>
        <begin position="44"/>
        <end position="65"/>
    </location>
</feature>
<name>A0A9D2ZZK6_ACILW</name>
<reference evidence="2" key="1">
    <citation type="journal article" date="2021" name="PeerJ">
        <title>Extensive microbial diversity within the chicken gut microbiome revealed by metagenomics and culture.</title>
        <authorList>
            <person name="Gilroy R."/>
            <person name="Ravi A."/>
            <person name="Getino M."/>
            <person name="Pursley I."/>
            <person name="Horton D.L."/>
            <person name="Alikhan N.F."/>
            <person name="Baker D."/>
            <person name="Gharbi K."/>
            <person name="Hall N."/>
            <person name="Watson M."/>
            <person name="Adriaenssens E.M."/>
            <person name="Foster-Nyarko E."/>
            <person name="Jarju S."/>
            <person name="Secka A."/>
            <person name="Antonio M."/>
            <person name="Oren A."/>
            <person name="Chaudhuri R.R."/>
            <person name="La Ragione R."/>
            <person name="Hildebrand F."/>
            <person name="Pallen M.J."/>
        </authorList>
    </citation>
    <scope>NUCLEOTIDE SEQUENCE</scope>
    <source>
        <strain evidence="2">CHK135-1449</strain>
    </source>
</reference>
<organism evidence="2 3">
    <name type="scientific">Acinetobacter lwoffii</name>
    <dbReference type="NCBI Taxonomy" id="28090"/>
    <lineage>
        <taxon>Bacteria</taxon>
        <taxon>Pseudomonadati</taxon>
        <taxon>Pseudomonadota</taxon>
        <taxon>Gammaproteobacteria</taxon>
        <taxon>Moraxellales</taxon>
        <taxon>Moraxellaceae</taxon>
        <taxon>Acinetobacter</taxon>
    </lineage>
</organism>
<comment type="caution">
    <text evidence="2">The sequence shown here is derived from an EMBL/GenBank/DDBJ whole genome shotgun (WGS) entry which is preliminary data.</text>
</comment>
<feature type="transmembrane region" description="Helical" evidence="1">
    <location>
        <begin position="136"/>
        <end position="154"/>
    </location>
</feature>
<keyword evidence="1" id="KW-1133">Transmembrane helix</keyword>
<sequence length="243" mass="29056">MRTEQVSLLLQQLQLLYPAAFKRNYLFYSQLKTHGILLEDRKAIISWILAGMIFIPVCLLLRDFLQLSFPKLSAFQTQSTAILIILLFLMLVVPFILKQVKHSSYSLYHVLRYAPLKLTVVIILEGLNLLVLENEWVMWGLFFFGLSVGFVRIYKENLFRSSTQNHEYYQLQQLRRACFWAYRQTVALRLQLIFSAKDHPQYKQRKQQLECYAELYTRLLKSEYEYCKTLKYLDIETYLNERH</sequence>
<dbReference type="EMBL" id="DYWX01000091">
    <property type="protein sequence ID" value="HJF28280.1"/>
    <property type="molecule type" value="Genomic_DNA"/>
</dbReference>